<dbReference type="EMBL" id="KB445640">
    <property type="protein sequence ID" value="EMD66738.1"/>
    <property type="molecule type" value="Genomic_DNA"/>
</dbReference>
<keyword evidence="1" id="KW-1133">Transmembrane helix</keyword>
<keyword evidence="1" id="KW-0812">Transmembrane</keyword>
<evidence type="ECO:0000313" key="3">
    <source>
        <dbReference type="Proteomes" id="UP000016934"/>
    </source>
</evidence>
<proteinExistence type="predicted"/>
<sequence length="111" mass="12966">MYTTVCTYESTHPASDNFVHLRERIRTYKSVSSILGFFRNIPVLPPLSVPVYRTVPNFSWSLFFCHYFLTLIFMVLVHRGENSGTTGQVNSRIQVFFFSQLESKKTERLFS</sequence>
<reference evidence="2 3" key="1">
    <citation type="journal article" date="2012" name="PLoS Pathog.">
        <title>Diverse lifestyles and strategies of plant pathogenesis encoded in the genomes of eighteen Dothideomycetes fungi.</title>
        <authorList>
            <person name="Ohm R.A."/>
            <person name="Feau N."/>
            <person name="Henrissat B."/>
            <person name="Schoch C.L."/>
            <person name="Horwitz B.A."/>
            <person name="Barry K.W."/>
            <person name="Condon B.J."/>
            <person name="Copeland A.C."/>
            <person name="Dhillon B."/>
            <person name="Glaser F."/>
            <person name="Hesse C.N."/>
            <person name="Kosti I."/>
            <person name="LaButti K."/>
            <person name="Lindquist E.A."/>
            <person name="Lucas S."/>
            <person name="Salamov A.A."/>
            <person name="Bradshaw R.E."/>
            <person name="Ciuffetti L."/>
            <person name="Hamelin R.C."/>
            <person name="Kema G.H.J."/>
            <person name="Lawrence C."/>
            <person name="Scott J.A."/>
            <person name="Spatafora J.W."/>
            <person name="Turgeon B.G."/>
            <person name="de Wit P.J.G.M."/>
            <person name="Zhong S."/>
            <person name="Goodwin S.B."/>
            <person name="Grigoriev I.V."/>
        </authorList>
    </citation>
    <scope>NUCLEOTIDE SEQUENCE [LARGE SCALE GENOMIC DNA]</scope>
    <source>
        <strain evidence="3">ND90Pr / ATCC 201652</strain>
    </source>
</reference>
<reference evidence="3" key="2">
    <citation type="journal article" date="2013" name="PLoS Genet.">
        <title>Comparative genome structure, secondary metabolite, and effector coding capacity across Cochliobolus pathogens.</title>
        <authorList>
            <person name="Condon B.J."/>
            <person name="Leng Y."/>
            <person name="Wu D."/>
            <person name="Bushley K.E."/>
            <person name="Ohm R.A."/>
            <person name="Otillar R."/>
            <person name="Martin J."/>
            <person name="Schackwitz W."/>
            <person name="Grimwood J."/>
            <person name="MohdZainudin N."/>
            <person name="Xue C."/>
            <person name="Wang R."/>
            <person name="Manning V.A."/>
            <person name="Dhillon B."/>
            <person name="Tu Z.J."/>
            <person name="Steffenson B.J."/>
            <person name="Salamov A."/>
            <person name="Sun H."/>
            <person name="Lowry S."/>
            <person name="LaButti K."/>
            <person name="Han J."/>
            <person name="Copeland A."/>
            <person name="Lindquist E."/>
            <person name="Barry K."/>
            <person name="Schmutz J."/>
            <person name="Baker S.E."/>
            <person name="Ciuffetti L.M."/>
            <person name="Grigoriev I.V."/>
            <person name="Zhong S."/>
            <person name="Turgeon B.G."/>
        </authorList>
    </citation>
    <scope>NUCLEOTIDE SEQUENCE [LARGE SCALE GENOMIC DNA]</scope>
    <source>
        <strain evidence="3">ND90Pr / ATCC 201652</strain>
    </source>
</reference>
<keyword evidence="1" id="KW-0472">Membrane</keyword>
<dbReference type="HOGENOM" id="CLU_2158162_0_0_1"/>
<evidence type="ECO:0000313" key="2">
    <source>
        <dbReference type="EMBL" id="EMD66738.1"/>
    </source>
</evidence>
<evidence type="ECO:0000256" key="1">
    <source>
        <dbReference type="SAM" id="Phobius"/>
    </source>
</evidence>
<dbReference type="AlphaFoldDB" id="M2SHP1"/>
<dbReference type="RefSeq" id="XP_007698148.1">
    <property type="nucleotide sequence ID" value="XM_007699958.1"/>
</dbReference>
<dbReference type="GeneID" id="19136191"/>
<protein>
    <submittedName>
        <fullName evidence="2">Uncharacterized protein</fullName>
    </submittedName>
</protein>
<gene>
    <name evidence="2" type="ORF">COCSADRAFT_301754</name>
</gene>
<dbReference type="KEGG" id="bsc:COCSADRAFT_301754"/>
<organism evidence="2 3">
    <name type="scientific">Cochliobolus sativus (strain ND90Pr / ATCC 201652)</name>
    <name type="common">Common root rot and spot blotch fungus</name>
    <name type="synonym">Bipolaris sorokiniana</name>
    <dbReference type="NCBI Taxonomy" id="665912"/>
    <lineage>
        <taxon>Eukaryota</taxon>
        <taxon>Fungi</taxon>
        <taxon>Dikarya</taxon>
        <taxon>Ascomycota</taxon>
        <taxon>Pezizomycotina</taxon>
        <taxon>Dothideomycetes</taxon>
        <taxon>Pleosporomycetidae</taxon>
        <taxon>Pleosporales</taxon>
        <taxon>Pleosporineae</taxon>
        <taxon>Pleosporaceae</taxon>
        <taxon>Bipolaris</taxon>
    </lineage>
</organism>
<name>M2SHP1_COCSN</name>
<dbReference type="Proteomes" id="UP000016934">
    <property type="component" value="Unassembled WGS sequence"/>
</dbReference>
<keyword evidence="3" id="KW-1185">Reference proteome</keyword>
<feature type="transmembrane region" description="Helical" evidence="1">
    <location>
        <begin position="58"/>
        <end position="77"/>
    </location>
</feature>
<accession>M2SHP1</accession>